<evidence type="ECO:0000313" key="11">
    <source>
        <dbReference type="Proteomes" id="UP001589887"/>
    </source>
</evidence>
<keyword evidence="6 7" id="KW-0067">ATP-binding</keyword>
<reference evidence="10 11" key="1">
    <citation type="submission" date="2024-09" db="EMBL/GenBank/DDBJ databases">
        <authorList>
            <person name="Sun Q."/>
            <person name="Mori K."/>
        </authorList>
    </citation>
    <scope>NUCLEOTIDE SEQUENCE [LARGE SCALE GENOMIC DNA]</scope>
    <source>
        <strain evidence="10 11">JCM 4557</strain>
    </source>
</reference>
<dbReference type="InterPro" id="IPR008271">
    <property type="entry name" value="Ser/Thr_kinase_AS"/>
</dbReference>
<dbReference type="PANTHER" id="PTHR43289">
    <property type="entry name" value="MITOGEN-ACTIVATED PROTEIN KINASE KINASE KINASE 20-RELATED"/>
    <property type="match status" value="1"/>
</dbReference>
<keyword evidence="11" id="KW-1185">Reference proteome</keyword>
<evidence type="ECO:0000256" key="1">
    <source>
        <dbReference type="ARBA" id="ARBA00012513"/>
    </source>
</evidence>
<evidence type="ECO:0000313" key="10">
    <source>
        <dbReference type="EMBL" id="MFC0846650.1"/>
    </source>
</evidence>
<gene>
    <name evidence="10" type="ORF">ACFH04_23445</name>
</gene>
<dbReference type="SUPFAM" id="SSF56112">
    <property type="entry name" value="Protein kinase-like (PK-like)"/>
    <property type="match status" value="1"/>
</dbReference>
<dbReference type="PANTHER" id="PTHR43289:SF6">
    <property type="entry name" value="SERINE_THREONINE-PROTEIN KINASE NEKL-3"/>
    <property type="match status" value="1"/>
</dbReference>
<evidence type="ECO:0000256" key="3">
    <source>
        <dbReference type="ARBA" id="ARBA00022679"/>
    </source>
</evidence>
<protein>
    <recommendedName>
        <fullName evidence="1">non-specific serine/threonine protein kinase</fullName>
        <ecNumber evidence="1">2.7.11.1</ecNumber>
    </recommendedName>
</protein>
<name>A0ABV6TQ83_9ACTN</name>
<dbReference type="CDD" id="cd14014">
    <property type="entry name" value="STKc_PknB_like"/>
    <property type="match status" value="1"/>
</dbReference>
<keyword evidence="2" id="KW-0723">Serine/threonine-protein kinase</keyword>
<sequence>MPAPASDPRGGAAEDRLIAGRYRPTARLGRGGMGTVWRATDQLLGRQVAVKELHPDGGAPATAALREARAVAQFKHPHVIVVHDVVEQDGRSYIVMELVEGGSLADRLRGSGPVDAREAARIGIALLGALSTAHRQGVLHRDLKPANVLLEEGTGRVVLTDFGIAQLPGSTTISEDGAFVGSPEYTSPERMQGAVAGPESDLWSLGALLCAALSGESPFHRDSLGGVLHAVVTDEIRPPEAAAPLLPVVRGLLDRDPGRRLAADEAQELLRAYVATGSTPVAPRHYTPTERVALAKPTGGSRTRTALIAAALVVLLGGAGATAAVLLSGDEDGPARAAVGGGGTTATVTASVSASTSVKPGQPGPTVTVTRADEPTPEGTAPAGYRHVRDPDGFSLTVPAGFVRTTDDRRVFYVSPDGAFRLGIRLQNSVSGGPLGVMRDSHANGPRTNPGYRGGKVVATTHQGHDAALWEFSWNGFTTAEGPRHTYDECWDENGKMYDVWVSAPVARLDDAKRHFDTALDSFTPSA</sequence>
<feature type="domain" description="Protein kinase" evidence="9">
    <location>
        <begin position="22"/>
        <end position="274"/>
    </location>
</feature>
<dbReference type="RefSeq" id="WP_394321805.1">
    <property type="nucleotide sequence ID" value="NZ_JBHMQV010000009.1"/>
</dbReference>
<evidence type="ECO:0000256" key="2">
    <source>
        <dbReference type="ARBA" id="ARBA00022527"/>
    </source>
</evidence>
<dbReference type="PROSITE" id="PS00108">
    <property type="entry name" value="PROTEIN_KINASE_ST"/>
    <property type="match status" value="1"/>
</dbReference>
<dbReference type="InterPro" id="IPR017441">
    <property type="entry name" value="Protein_kinase_ATP_BS"/>
</dbReference>
<dbReference type="GO" id="GO:0016301">
    <property type="term" value="F:kinase activity"/>
    <property type="evidence" value="ECO:0007669"/>
    <property type="project" value="UniProtKB-KW"/>
</dbReference>
<dbReference type="PROSITE" id="PS50011">
    <property type="entry name" value="PROTEIN_KINASE_DOM"/>
    <property type="match status" value="1"/>
</dbReference>
<keyword evidence="3" id="KW-0808">Transferase</keyword>
<dbReference type="SMART" id="SM00220">
    <property type="entry name" value="S_TKc"/>
    <property type="match status" value="1"/>
</dbReference>
<evidence type="ECO:0000256" key="4">
    <source>
        <dbReference type="ARBA" id="ARBA00022741"/>
    </source>
</evidence>
<dbReference type="EC" id="2.7.11.1" evidence="1"/>
<dbReference type="Pfam" id="PF00069">
    <property type="entry name" value="Pkinase"/>
    <property type="match status" value="1"/>
</dbReference>
<dbReference type="PROSITE" id="PS00107">
    <property type="entry name" value="PROTEIN_KINASE_ATP"/>
    <property type="match status" value="1"/>
</dbReference>
<keyword evidence="5 10" id="KW-0418">Kinase</keyword>
<dbReference type="EMBL" id="JBHMQV010000009">
    <property type="protein sequence ID" value="MFC0846650.1"/>
    <property type="molecule type" value="Genomic_DNA"/>
</dbReference>
<dbReference type="InterPro" id="IPR000719">
    <property type="entry name" value="Prot_kinase_dom"/>
</dbReference>
<accession>A0ABV6TQ83</accession>
<dbReference type="Gene3D" id="1.10.510.10">
    <property type="entry name" value="Transferase(Phosphotransferase) domain 1"/>
    <property type="match status" value="1"/>
</dbReference>
<organism evidence="10 11">
    <name type="scientific">Streptomyces noboritoensis</name>
    <dbReference type="NCBI Taxonomy" id="67337"/>
    <lineage>
        <taxon>Bacteria</taxon>
        <taxon>Bacillati</taxon>
        <taxon>Actinomycetota</taxon>
        <taxon>Actinomycetes</taxon>
        <taxon>Kitasatosporales</taxon>
        <taxon>Streptomycetaceae</taxon>
        <taxon>Streptomyces</taxon>
    </lineage>
</organism>
<evidence type="ECO:0000256" key="7">
    <source>
        <dbReference type="PROSITE-ProRule" id="PRU10141"/>
    </source>
</evidence>
<evidence type="ECO:0000259" key="9">
    <source>
        <dbReference type="PROSITE" id="PS50011"/>
    </source>
</evidence>
<evidence type="ECO:0000256" key="6">
    <source>
        <dbReference type="ARBA" id="ARBA00022840"/>
    </source>
</evidence>
<evidence type="ECO:0000256" key="5">
    <source>
        <dbReference type="ARBA" id="ARBA00022777"/>
    </source>
</evidence>
<dbReference type="InterPro" id="IPR011009">
    <property type="entry name" value="Kinase-like_dom_sf"/>
</dbReference>
<dbReference type="Gene3D" id="3.30.200.20">
    <property type="entry name" value="Phosphorylase Kinase, domain 1"/>
    <property type="match status" value="1"/>
</dbReference>
<proteinExistence type="predicted"/>
<comment type="caution">
    <text evidence="10">The sequence shown here is derived from an EMBL/GenBank/DDBJ whole genome shotgun (WGS) entry which is preliminary data.</text>
</comment>
<evidence type="ECO:0000256" key="8">
    <source>
        <dbReference type="SAM" id="MobiDB-lite"/>
    </source>
</evidence>
<dbReference type="Proteomes" id="UP001589887">
    <property type="component" value="Unassembled WGS sequence"/>
</dbReference>
<feature type="binding site" evidence="7">
    <location>
        <position position="51"/>
    </location>
    <ligand>
        <name>ATP</name>
        <dbReference type="ChEBI" id="CHEBI:30616"/>
    </ligand>
</feature>
<keyword evidence="4 7" id="KW-0547">Nucleotide-binding</keyword>
<feature type="region of interest" description="Disordered" evidence="8">
    <location>
        <begin position="355"/>
        <end position="390"/>
    </location>
</feature>